<dbReference type="PROSITE" id="PS51779">
    <property type="entry name" value="POTRA"/>
    <property type="match status" value="1"/>
</dbReference>
<evidence type="ECO:0000256" key="2">
    <source>
        <dbReference type="ARBA" id="ARBA00022452"/>
    </source>
</evidence>
<reference evidence="7 8" key="1">
    <citation type="submission" date="2019-08" db="EMBL/GenBank/DDBJ databases">
        <authorList>
            <person name="Liang Q."/>
        </authorList>
    </citation>
    <scope>NUCLEOTIDE SEQUENCE [LARGE SCALE GENOMIC DNA]</scope>
    <source>
        <strain evidence="7 8">V1718</strain>
    </source>
</reference>
<evidence type="ECO:0000256" key="4">
    <source>
        <dbReference type="ARBA" id="ARBA00023136"/>
    </source>
</evidence>
<sequence length="687" mass="76111">MRRADFSGINDNLVERLGQVCFAIWLGILKDPGRGEHGFLTLFTSGLYSTMKIIYASILFLLLVLSACASTEPVIVGAEGIKVETIEFEGVTRFSKGQLLGVMYSKEDSWVPLSPDAPFDDALATSDIARILEFYRAHGYFEARVTELKSEVVDSKAQLKFVVDEGPAATVGELKVQWMTEVPEDVQERAEEQILLKKDEVFEVGKYNQTLGAIRQSLQNDGYPHAETTGGVQVRLTHSDALVEIRIIPGKSAAIGAIDIEGLVDVPEHLVMAELEFAQGEAFSPARLRQMETALRSMRVFRWVSAQPATQVVDGKVGVQVQVSEADPHELKIGAELSVDTVRWQEQARLNYTYTNLFGNLTRLDLGAIAGWAQLPNPWDTDLNGPVASINPKITKKGLLERHLLWSVNPTVALDLQEGYQYFTVKNRFGVSRWFAGRFLVGIGQNTDYVDFFNLDPELDQRTALLGRDFRDPYLLSSLEAHAAAYFVDQITSPTDGVIIEATYNFASEVVLSDFDFHKALVGIRGYLKPFERLQLASRARAGIIYPFGPDGSVPFNQRFYLGGATSVRGWGSRRLSPRIEECEAEAESESCSVIPIGGYSMLQGNFEARIKLVEQLSLVGFFDVGDVRPDALDFNLAELNYSAGPGLRANTPLGVVRLDLGFRLNDTGRFEGEQMWGIYFGLGQAL</sequence>
<evidence type="ECO:0000313" key="7">
    <source>
        <dbReference type="EMBL" id="QED27569.1"/>
    </source>
</evidence>
<feature type="domain" description="POTRA" evidence="6">
    <location>
        <begin position="81"/>
        <end position="166"/>
    </location>
</feature>
<evidence type="ECO:0000256" key="1">
    <source>
        <dbReference type="ARBA" id="ARBA00004370"/>
    </source>
</evidence>
<proteinExistence type="predicted"/>
<dbReference type="Gene3D" id="3.10.20.310">
    <property type="entry name" value="membrane protein fhac"/>
    <property type="match status" value="2"/>
</dbReference>
<dbReference type="InterPro" id="IPR010827">
    <property type="entry name" value="BamA/TamA_POTRA"/>
</dbReference>
<dbReference type="Proteomes" id="UP000321595">
    <property type="component" value="Chromosome"/>
</dbReference>
<dbReference type="EMBL" id="CP042467">
    <property type="protein sequence ID" value="QED27569.1"/>
    <property type="molecule type" value="Genomic_DNA"/>
</dbReference>
<accession>A0A5B8XVT0</accession>
<dbReference type="OrthoDB" id="9814535at2"/>
<evidence type="ECO:0000256" key="3">
    <source>
        <dbReference type="ARBA" id="ARBA00022692"/>
    </source>
</evidence>
<organism evidence="7 8">
    <name type="scientific">Microvenator marinus</name>
    <dbReference type="NCBI Taxonomy" id="2600177"/>
    <lineage>
        <taxon>Bacteria</taxon>
        <taxon>Deltaproteobacteria</taxon>
        <taxon>Bradymonadales</taxon>
        <taxon>Microvenatoraceae</taxon>
        <taxon>Microvenator</taxon>
    </lineage>
</organism>
<name>A0A5B8XVT0_9DELT</name>
<keyword evidence="4 5" id="KW-0472">Membrane</keyword>
<dbReference type="Gene3D" id="2.40.160.50">
    <property type="entry name" value="membrane protein fhac: a member of the omp85/tpsb transporter family"/>
    <property type="match status" value="1"/>
</dbReference>
<comment type="subcellular location">
    <subcellularLocation>
        <location evidence="1">Membrane</location>
    </subcellularLocation>
</comment>
<keyword evidence="8" id="KW-1185">Reference proteome</keyword>
<dbReference type="PANTHER" id="PTHR12815">
    <property type="entry name" value="SORTING AND ASSEMBLY MACHINERY SAMM50 PROTEIN FAMILY MEMBER"/>
    <property type="match status" value="1"/>
</dbReference>
<protein>
    <submittedName>
        <fullName evidence="7">BamA/TamA family outer membrane protein</fullName>
    </submittedName>
</protein>
<keyword evidence="2" id="KW-1134">Transmembrane beta strand</keyword>
<dbReference type="GO" id="GO:0019867">
    <property type="term" value="C:outer membrane"/>
    <property type="evidence" value="ECO:0007669"/>
    <property type="project" value="InterPro"/>
</dbReference>
<evidence type="ECO:0000256" key="5">
    <source>
        <dbReference type="SAM" id="Phobius"/>
    </source>
</evidence>
<dbReference type="InterPro" id="IPR034746">
    <property type="entry name" value="POTRA"/>
</dbReference>
<keyword evidence="3 5" id="KW-0812">Transmembrane</keyword>
<dbReference type="InterPro" id="IPR000184">
    <property type="entry name" value="Bac_surfAg_D15"/>
</dbReference>
<evidence type="ECO:0000313" key="8">
    <source>
        <dbReference type="Proteomes" id="UP000321595"/>
    </source>
</evidence>
<gene>
    <name evidence="7" type="ORF">FRD01_10005</name>
</gene>
<dbReference type="PANTHER" id="PTHR12815:SF18">
    <property type="entry name" value="SORTING AND ASSEMBLY MACHINERY COMPONENT 50 HOMOLOG"/>
    <property type="match status" value="1"/>
</dbReference>
<keyword evidence="5" id="KW-1133">Transmembrane helix</keyword>
<dbReference type="KEGG" id="bbae:FRD01_10005"/>
<feature type="transmembrane region" description="Helical" evidence="5">
    <location>
        <begin position="39"/>
        <end position="65"/>
    </location>
</feature>
<dbReference type="AlphaFoldDB" id="A0A5B8XVT0"/>
<evidence type="ECO:0000259" key="6">
    <source>
        <dbReference type="PROSITE" id="PS51779"/>
    </source>
</evidence>
<dbReference type="InterPro" id="IPR039910">
    <property type="entry name" value="D15-like"/>
</dbReference>
<dbReference type="Pfam" id="PF07244">
    <property type="entry name" value="POTRA"/>
    <property type="match status" value="2"/>
</dbReference>
<dbReference type="Pfam" id="PF01103">
    <property type="entry name" value="Omp85"/>
    <property type="match status" value="1"/>
</dbReference>